<dbReference type="AlphaFoldDB" id="A0A0H3F9C3"/>
<evidence type="ECO:0000256" key="1">
    <source>
        <dbReference type="SAM" id="MobiDB-lite"/>
    </source>
</evidence>
<sequence>MAPMTRFDAALKRGEQTANDPSRPVSVEYRPEQHAFMIMHGNGVGYLINIDLIEELQHATQEQLNTAAVDGFSKALRIPACNVDIYLPGLLAKILFDASDLQKIVASINGAMRSAVKASASRENGKKGGRPRKNTELR</sequence>
<keyword evidence="5" id="KW-1185">Reference proteome</keyword>
<reference evidence="4" key="1">
    <citation type="submission" date="2011-01" db="EMBL/GenBank/DDBJ databases">
        <title>Complete sequence of chromosome of Rahnella sp. Y9602.</title>
        <authorList>
            <consortium name="US DOE Joint Genome Institute"/>
            <person name="Lucas S."/>
            <person name="Copeland A."/>
            <person name="Lapidus A."/>
            <person name="Cheng J.-F."/>
            <person name="Goodwin L."/>
            <person name="Pitluck S."/>
            <person name="Lu M."/>
            <person name="Detter J.C."/>
            <person name="Han C."/>
            <person name="Tapia R."/>
            <person name="Land M."/>
            <person name="Hauser L."/>
            <person name="Kyrpides N."/>
            <person name="Ivanova N."/>
            <person name="Ovchinnikova G."/>
            <person name="Pagani I."/>
            <person name="Sobecky P.A."/>
            <person name="Martinez R.J."/>
            <person name="Woyke T."/>
        </authorList>
    </citation>
    <scope>NUCLEOTIDE SEQUENCE [LARGE SCALE GENOMIC DNA]</scope>
    <source>
        <strain evidence="4">Y9602</strain>
    </source>
</reference>
<proteinExistence type="predicted"/>
<evidence type="ECO:0000313" key="3">
    <source>
        <dbReference type="EMBL" id="MFD3222722.1"/>
    </source>
</evidence>
<accession>A0A0H3F9C3</accession>
<dbReference type="Gene3D" id="3.30.2020.40">
    <property type="entry name" value="Uncharacterised protein PF10387, DUF2442"/>
    <property type="match status" value="1"/>
</dbReference>
<dbReference type="Proteomes" id="UP001598201">
    <property type="component" value="Unassembled WGS sequence"/>
</dbReference>
<dbReference type="OrthoDB" id="6506350at2"/>
<name>A0A0H3F9C3_RAHSY</name>
<organism evidence="2 4">
    <name type="scientific">Rahnella sp. (strain Y9602)</name>
    <dbReference type="NCBI Taxonomy" id="2703885"/>
    <lineage>
        <taxon>Bacteria</taxon>
        <taxon>Pseudomonadati</taxon>
        <taxon>Pseudomonadota</taxon>
        <taxon>Gammaproteobacteria</taxon>
        <taxon>Enterobacterales</taxon>
        <taxon>Yersiniaceae</taxon>
        <taxon>Rahnella</taxon>
    </lineage>
</organism>
<protein>
    <submittedName>
        <fullName evidence="3">DUF2442 domain-containing protein</fullName>
    </submittedName>
</protein>
<dbReference type="EMBL" id="CP002505">
    <property type="protein sequence ID" value="ADW71701.1"/>
    <property type="molecule type" value="Genomic_DNA"/>
</dbReference>
<dbReference type="EMBL" id="JBHUCJ010000006">
    <property type="protein sequence ID" value="MFD3222722.1"/>
    <property type="molecule type" value="Genomic_DNA"/>
</dbReference>
<dbReference type="RefSeq" id="WP_013573419.1">
    <property type="nucleotide sequence ID" value="NC_015061.1"/>
</dbReference>
<dbReference type="eggNOG" id="ENOG5032S4D">
    <property type="taxonomic scope" value="Bacteria"/>
</dbReference>
<reference evidence="2 4" key="2">
    <citation type="journal article" date="2012" name="J. Bacteriol.">
        <title>Complete Genome Sequence of Rahnella sp. Strain Y9602, a Gammaproteobacterium Isolate from Metal- and Radionuclide-Contaminated Soil.</title>
        <authorList>
            <person name="Martinez R.J."/>
            <person name="Bruce D."/>
            <person name="Detter C."/>
            <person name="Goodwin L.A."/>
            <person name="Han J."/>
            <person name="Han C.S."/>
            <person name="Held B."/>
            <person name="Land M.L."/>
            <person name="Mikhailova N."/>
            <person name="Nolan M."/>
            <person name="Pennacchio L."/>
            <person name="Pitluck S."/>
            <person name="Tapia R."/>
            <person name="Woyke T."/>
            <person name="Sobecky P.A."/>
        </authorList>
    </citation>
    <scope>NUCLEOTIDE SEQUENCE [LARGE SCALE GENOMIC DNA]</scope>
    <source>
        <strain evidence="2 4">Y9602</strain>
    </source>
</reference>
<evidence type="ECO:0000313" key="4">
    <source>
        <dbReference type="Proteomes" id="UP000007257"/>
    </source>
</evidence>
<reference evidence="3 5" key="3">
    <citation type="submission" date="2024-09" db="EMBL/GenBank/DDBJ databases">
        <title>Genomes of Rahnella.</title>
        <authorList>
            <person name="Mnguni F.C."/>
            <person name="Shin G.Y."/>
            <person name="Coutinho T."/>
        </authorList>
    </citation>
    <scope>NUCLEOTIDE SEQUENCE [LARGE SCALE GENOMIC DNA]</scope>
    <source>
        <strain evidence="3 5">20WA0057</strain>
    </source>
</reference>
<gene>
    <name evidence="2" type="ordered locus">Rahaq_0068</name>
    <name evidence="3" type="ORF">ACFPK4_04200</name>
</gene>
<evidence type="ECO:0000313" key="5">
    <source>
        <dbReference type="Proteomes" id="UP001598201"/>
    </source>
</evidence>
<dbReference type="HOGENOM" id="CLU_144125_1_0_6"/>
<feature type="region of interest" description="Disordered" evidence="1">
    <location>
        <begin position="116"/>
        <end position="138"/>
    </location>
</feature>
<dbReference type="KEGG" id="rah:Rahaq_0068"/>
<evidence type="ECO:0000313" key="2">
    <source>
        <dbReference type="EMBL" id="ADW71701.1"/>
    </source>
</evidence>
<dbReference type="Proteomes" id="UP000007257">
    <property type="component" value="Chromosome"/>
</dbReference>